<dbReference type="Proteomes" id="UP000886101">
    <property type="component" value="Unassembled WGS sequence"/>
</dbReference>
<dbReference type="CDD" id="cd18139">
    <property type="entry name" value="HLD_clamp_RarA"/>
    <property type="match status" value="1"/>
</dbReference>
<reference evidence="8" key="1">
    <citation type="journal article" date="2020" name="mSystems">
        <title>Genome- and Community-Level Interaction Insights into Carbon Utilization and Element Cycling Functions of Hydrothermarchaeota in Hydrothermal Sediment.</title>
        <authorList>
            <person name="Zhou Z."/>
            <person name="Liu Y."/>
            <person name="Xu W."/>
            <person name="Pan J."/>
            <person name="Luo Z.H."/>
            <person name="Li M."/>
        </authorList>
    </citation>
    <scope>NUCLEOTIDE SEQUENCE [LARGE SCALE GENOMIC DNA]</scope>
    <source>
        <strain evidence="8">HyVt-533</strain>
    </source>
</reference>
<dbReference type="GO" id="GO:0008047">
    <property type="term" value="F:enzyme activator activity"/>
    <property type="evidence" value="ECO:0007669"/>
    <property type="project" value="TreeGrafter"/>
</dbReference>
<evidence type="ECO:0000256" key="1">
    <source>
        <dbReference type="ARBA" id="ARBA00002393"/>
    </source>
</evidence>
<evidence type="ECO:0000259" key="7">
    <source>
        <dbReference type="SMART" id="SM00382"/>
    </source>
</evidence>
<comment type="similarity">
    <text evidence="2">Belongs to the AAA ATPase family. RarA/MGS1/WRNIP1 subfamily.</text>
</comment>
<dbReference type="GO" id="GO:0000731">
    <property type="term" value="P:DNA synthesis involved in DNA repair"/>
    <property type="evidence" value="ECO:0007669"/>
    <property type="project" value="TreeGrafter"/>
</dbReference>
<dbReference type="GO" id="GO:0005524">
    <property type="term" value="F:ATP binding"/>
    <property type="evidence" value="ECO:0007669"/>
    <property type="project" value="UniProtKB-KW"/>
</dbReference>
<protein>
    <recommendedName>
        <fullName evidence="3">Replication-associated recombination protein A</fullName>
    </recommendedName>
</protein>
<feature type="domain" description="AAA+ ATPase" evidence="7">
    <location>
        <begin position="45"/>
        <end position="161"/>
    </location>
</feature>
<dbReference type="EMBL" id="DROK01000038">
    <property type="protein sequence ID" value="HHI96480.1"/>
    <property type="molecule type" value="Genomic_DNA"/>
</dbReference>
<keyword evidence="5" id="KW-0547">Nucleotide-binding</keyword>
<dbReference type="AlphaFoldDB" id="A0A7V5U1V8"/>
<dbReference type="InterPro" id="IPR003593">
    <property type="entry name" value="AAA+_ATPase"/>
</dbReference>
<dbReference type="FunFam" id="3.40.50.300:FF:000137">
    <property type="entry name" value="Replication-associated recombination protein A"/>
    <property type="match status" value="1"/>
</dbReference>
<dbReference type="SUPFAM" id="SSF48019">
    <property type="entry name" value="post-AAA+ oligomerization domain-like"/>
    <property type="match status" value="1"/>
</dbReference>
<evidence type="ECO:0000256" key="6">
    <source>
        <dbReference type="ARBA" id="ARBA00022840"/>
    </source>
</evidence>
<dbReference type="GO" id="GO:0003677">
    <property type="term" value="F:DNA binding"/>
    <property type="evidence" value="ECO:0007669"/>
    <property type="project" value="InterPro"/>
</dbReference>
<dbReference type="InterPro" id="IPR003959">
    <property type="entry name" value="ATPase_AAA_core"/>
</dbReference>
<dbReference type="InterPro" id="IPR021886">
    <property type="entry name" value="MgsA_C"/>
</dbReference>
<dbReference type="Pfam" id="PF12002">
    <property type="entry name" value="MgsA_C"/>
    <property type="match status" value="1"/>
</dbReference>
<dbReference type="GO" id="GO:0016887">
    <property type="term" value="F:ATP hydrolysis activity"/>
    <property type="evidence" value="ECO:0007669"/>
    <property type="project" value="InterPro"/>
</dbReference>
<organism evidence="8">
    <name type="scientific">Thermodesulfatator atlanticus</name>
    <dbReference type="NCBI Taxonomy" id="501497"/>
    <lineage>
        <taxon>Bacteria</taxon>
        <taxon>Pseudomonadati</taxon>
        <taxon>Thermodesulfobacteriota</taxon>
        <taxon>Thermodesulfobacteria</taxon>
        <taxon>Thermodesulfobacteriales</taxon>
        <taxon>Thermodesulfatatoraceae</taxon>
        <taxon>Thermodesulfatator</taxon>
    </lineage>
</organism>
<evidence type="ECO:0000256" key="5">
    <source>
        <dbReference type="ARBA" id="ARBA00022741"/>
    </source>
</evidence>
<keyword evidence="4" id="KW-0235">DNA replication</keyword>
<proteinExistence type="inferred from homology"/>
<keyword evidence="6" id="KW-0067">ATP-binding</keyword>
<dbReference type="Gene3D" id="1.20.272.10">
    <property type="match status" value="1"/>
</dbReference>
<name>A0A7V5U1V8_9BACT</name>
<comment type="caution">
    <text evidence="8">The sequence shown here is derived from an EMBL/GenBank/DDBJ whole genome shotgun (WGS) entry which is preliminary data.</text>
</comment>
<gene>
    <name evidence="8" type="ORF">ENJ96_01355</name>
</gene>
<dbReference type="Gene3D" id="1.10.8.60">
    <property type="match status" value="1"/>
</dbReference>
<dbReference type="PANTHER" id="PTHR13779">
    <property type="entry name" value="WERNER HELICASE-INTERACTING PROTEIN 1 FAMILY MEMBER"/>
    <property type="match status" value="1"/>
</dbReference>
<sequence>MPRALFEPQPPLAERLRPKRLEDFVGQGHLLGPGKILTRFLETKQLPSLIFWGPPGCGKTTLARLLARESGAEFITVSAVETGLKELRKALEQAQKARAYGRKTIIFIDEIHRFNKAQQDFLLPFVETGKITLIGATTENPSFRIVAPLLSRVQVFRLNPLSREELLLILKRALKVLASQGIEVEEGVLEVLAESAEGDARMALNFLENLAQIAEERDGKRKITRDLLQNIPLKKPLLYDREGEEHYDLLSAFHKSLRGSDPDAALYWMVRMLEAGEDPLVIIRRLVAAAAEDVGLADPRALQIALAAKEAFEFLGRPEGELALAEAVIYVALAPKSNSAYQALEAAREDVERFGAQPVPLHLRNPVTALMRRLGYGKGYVYPHHAPEGFVSQQYLPDKLKDRCYYRPKGHGLEKGLKERLYRLWPERAKKE</sequence>
<dbReference type="GO" id="GO:0017116">
    <property type="term" value="F:single-stranded DNA helicase activity"/>
    <property type="evidence" value="ECO:0007669"/>
    <property type="project" value="TreeGrafter"/>
</dbReference>
<dbReference type="Pfam" id="PF16193">
    <property type="entry name" value="AAA_assoc_2"/>
    <property type="match status" value="1"/>
</dbReference>
<evidence type="ECO:0000256" key="2">
    <source>
        <dbReference type="ARBA" id="ARBA00008959"/>
    </source>
</evidence>
<dbReference type="InterPro" id="IPR032423">
    <property type="entry name" value="AAA_assoc_2"/>
</dbReference>
<dbReference type="InterPro" id="IPR008921">
    <property type="entry name" value="DNA_pol3_clamp-load_cplx_C"/>
</dbReference>
<dbReference type="Pfam" id="PF00004">
    <property type="entry name" value="AAA"/>
    <property type="match status" value="1"/>
</dbReference>
<evidence type="ECO:0000313" key="8">
    <source>
        <dbReference type="EMBL" id="HHI96480.1"/>
    </source>
</evidence>
<evidence type="ECO:0000256" key="3">
    <source>
        <dbReference type="ARBA" id="ARBA00020776"/>
    </source>
</evidence>
<dbReference type="CDD" id="cd00009">
    <property type="entry name" value="AAA"/>
    <property type="match status" value="1"/>
</dbReference>
<dbReference type="InterPro" id="IPR051314">
    <property type="entry name" value="AAA_ATPase_RarA/MGS1/WRNIP1"/>
</dbReference>
<comment type="function">
    <text evidence="1">DNA-dependent ATPase that plays important roles in cellular responses to stalled DNA replication processes.</text>
</comment>
<accession>A0A7V5U1V8</accession>
<dbReference type="PANTHER" id="PTHR13779:SF7">
    <property type="entry name" value="ATPASE WRNIP1"/>
    <property type="match status" value="1"/>
</dbReference>
<dbReference type="Gene3D" id="1.10.3710.10">
    <property type="entry name" value="DNA polymerase III clamp loader subunits, C-terminal domain"/>
    <property type="match status" value="1"/>
</dbReference>
<dbReference type="SMART" id="SM00382">
    <property type="entry name" value="AAA"/>
    <property type="match status" value="1"/>
</dbReference>
<dbReference type="SUPFAM" id="SSF52540">
    <property type="entry name" value="P-loop containing nucleoside triphosphate hydrolases"/>
    <property type="match status" value="1"/>
</dbReference>
<dbReference type="GO" id="GO:0006261">
    <property type="term" value="P:DNA-templated DNA replication"/>
    <property type="evidence" value="ECO:0007669"/>
    <property type="project" value="TreeGrafter"/>
</dbReference>
<dbReference type="FunFam" id="1.20.272.10:FF:000001">
    <property type="entry name" value="Putative AAA family ATPase"/>
    <property type="match status" value="1"/>
</dbReference>
<dbReference type="Gene3D" id="3.40.50.300">
    <property type="entry name" value="P-loop containing nucleotide triphosphate hydrolases"/>
    <property type="match status" value="1"/>
</dbReference>
<evidence type="ECO:0000256" key="4">
    <source>
        <dbReference type="ARBA" id="ARBA00022705"/>
    </source>
</evidence>
<dbReference type="InterPro" id="IPR027417">
    <property type="entry name" value="P-loop_NTPase"/>
</dbReference>